<dbReference type="AlphaFoldDB" id="A0A1Y6LN34"/>
<proteinExistence type="predicted"/>
<keyword evidence="4" id="KW-1133">Transmembrane helix</keyword>
<keyword evidence="2" id="KW-0677">Repeat</keyword>
<feature type="compositionally biased region" description="Low complexity" evidence="3">
    <location>
        <begin position="595"/>
        <end position="615"/>
    </location>
</feature>
<sequence length="782" mass="82771">MCIDIDITASTIFTIITTTTTNPRHPSGDPPKPRAHLHQQFSAPSPHHPPRLHSQSPLPVGYRSMMYRFGGMILLLLAVLPFLHTTSLFGHASMPLQPVSGGAIPADPPAVVLDRRADSPTAVCQRWAQMSAVVNGTLYLYGGQATTESSQTENTWNNNFLSLDLTKTWQIATPALDGLPQPSGPPNVSLGSLWNSYDSLFLYGGQFSWKPAVSPTPFSLWEYDISEGSWIEHSDPNTATGVSAPSDDEPVQRAAEGAGVSVPSIGRAFYFGGHLDGYTTQGWSQSVARVYLQSLLEYTFPGYSNNQITALNSGEAAPAGGEWRNVTEGGVQSLPGFTERADGLLVYVPGFGAEGILLAMAGGTNESFTQMNNINVYDIANSTWYIQATSGETPNIRVNPCATIAAAQDGSSYNIYMFGGQNLIPYGNQTQYDDMWILTLPSFTWIKVDQGGQSVPPGRSGHTCNVWDAQMVMVGGYTGDQTLTCESPGVYVFDMSNLQWVNQFTSLSRGESSSNSRAAAVTDANGQNPLAQQAAQKFSSSSPGGLQGSFGYLVPQAVIDVVGGNPSGSATLTTPINTATAGPLATGKPITYDISNTTQTTGNNNNSNSSSSSSSGPNIAAIVAGCLAGALFLIACYLAFCTYVYRKQLQLYKRHVEMSQAQARGEKVPGIAGLLSSSTTNPGSTPSGKMTPSDSSYATRGEGGVTPWLTRTSEGGASSMHRRSESGGGGGGGVGNVAGGYSSLRRNSNVSDGEEDLLAGREPSFVGVMVHPRRSLRVINRD</sequence>
<feature type="compositionally biased region" description="Low complexity" evidence="3">
    <location>
        <begin position="676"/>
        <end position="688"/>
    </location>
</feature>
<dbReference type="InterPro" id="IPR015915">
    <property type="entry name" value="Kelch-typ_b-propeller"/>
</dbReference>
<dbReference type="Pfam" id="PF24681">
    <property type="entry name" value="Kelch_KLHDC2_KLHL20_DRC7"/>
    <property type="match status" value="1"/>
</dbReference>
<dbReference type="Gene3D" id="2.120.10.80">
    <property type="entry name" value="Kelch-type beta propeller"/>
    <property type="match status" value="2"/>
</dbReference>
<feature type="region of interest" description="Disordered" evidence="3">
    <location>
        <begin position="18"/>
        <end position="55"/>
    </location>
</feature>
<keyword evidence="4" id="KW-0812">Transmembrane</keyword>
<keyword evidence="1" id="KW-0880">Kelch repeat</keyword>
<feature type="transmembrane region" description="Helical" evidence="4">
    <location>
        <begin position="619"/>
        <end position="645"/>
    </location>
</feature>
<reference evidence="5 6" key="1">
    <citation type="submission" date="2016-10" db="EMBL/GenBank/DDBJ databases">
        <authorList>
            <person name="Varghese N."/>
        </authorList>
    </citation>
    <scope>NUCLEOTIDE SEQUENCE [LARGE SCALE GENOMIC DNA]</scope>
</reference>
<evidence type="ECO:0000313" key="5">
    <source>
        <dbReference type="EMBL" id="SMY25059.1"/>
    </source>
</evidence>
<organism evidence="5 6">
    <name type="scientific">Zymoseptoria tritici ST99CH_1A5</name>
    <dbReference type="NCBI Taxonomy" id="1276529"/>
    <lineage>
        <taxon>Eukaryota</taxon>
        <taxon>Fungi</taxon>
        <taxon>Dikarya</taxon>
        <taxon>Ascomycota</taxon>
        <taxon>Pezizomycotina</taxon>
        <taxon>Dothideomycetes</taxon>
        <taxon>Dothideomycetidae</taxon>
        <taxon>Mycosphaerellales</taxon>
        <taxon>Mycosphaerellaceae</taxon>
        <taxon>Zymoseptoria</taxon>
    </lineage>
</organism>
<feature type="compositionally biased region" description="Gly residues" evidence="3">
    <location>
        <begin position="726"/>
        <end position="738"/>
    </location>
</feature>
<evidence type="ECO:0000313" key="6">
    <source>
        <dbReference type="Proteomes" id="UP000215453"/>
    </source>
</evidence>
<evidence type="ECO:0000256" key="4">
    <source>
        <dbReference type="SAM" id="Phobius"/>
    </source>
</evidence>
<protein>
    <recommendedName>
        <fullName evidence="7">Kelch domain-containing protein</fullName>
    </recommendedName>
</protein>
<dbReference type="Proteomes" id="UP000215453">
    <property type="component" value="Chromosome 6"/>
</dbReference>
<feature type="region of interest" description="Disordered" evidence="3">
    <location>
        <begin position="676"/>
        <end position="756"/>
    </location>
</feature>
<dbReference type="PANTHER" id="PTHR46093">
    <property type="entry name" value="ACYL-COA-BINDING DOMAIN-CONTAINING PROTEIN 5"/>
    <property type="match status" value="1"/>
</dbReference>
<accession>A0A1Y6LN34</accession>
<name>A0A1Y6LN34_ZYMTR</name>
<feature type="transmembrane region" description="Helical" evidence="4">
    <location>
        <begin position="65"/>
        <end position="84"/>
    </location>
</feature>
<dbReference type="SUPFAM" id="SSF117281">
    <property type="entry name" value="Kelch motif"/>
    <property type="match status" value="1"/>
</dbReference>
<feature type="region of interest" description="Disordered" evidence="3">
    <location>
        <begin position="590"/>
        <end position="615"/>
    </location>
</feature>
<evidence type="ECO:0000256" key="1">
    <source>
        <dbReference type="ARBA" id="ARBA00022441"/>
    </source>
</evidence>
<evidence type="ECO:0008006" key="7">
    <source>
        <dbReference type="Google" id="ProtNLM"/>
    </source>
</evidence>
<evidence type="ECO:0000256" key="2">
    <source>
        <dbReference type="ARBA" id="ARBA00022737"/>
    </source>
</evidence>
<evidence type="ECO:0000256" key="3">
    <source>
        <dbReference type="SAM" id="MobiDB-lite"/>
    </source>
</evidence>
<keyword evidence="4" id="KW-0472">Membrane</keyword>
<gene>
    <name evidence="5" type="ORF">ZT1A5_G6501</name>
</gene>
<dbReference type="EMBL" id="LT882681">
    <property type="protein sequence ID" value="SMY25059.1"/>
    <property type="molecule type" value="Genomic_DNA"/>
</dbReference>
<dbReference type="PANTHER" id="PTHR46093:SF18">
    <property type="entry name" value="FIBRONECTIN TYPE-III DOMAIN-CONTAINING PROTEIN"/>
    <property type="match status" value="1"/>
</dbReference>